<reference evidence="2" key="1">
    <citation type="submission" date="2017-07" db="EMBL/GenBank/DDBJ databases">
        <title>Taro Niue Genome Assembly and Annotation.</title>
        <authorList>
            <person name="Atibalentja N."/>
            <person name="Keating K."/>
            <person name="Fields C.J."/>
        </authorList>
    </citation>
    <scope>NUCLEOTIDE SEQUENCE</scope>
    <source>
        <strain evidence="2">Niue_2</strain>
        <tissue evidence="2">Leaf</tissue>
    </source>
</reference>
<gene>
    <name evidence="2" type="ORF">Taro_011468</name>
</gene>
<sequence>MRRQPLSHSEHDERCYRDSSENATYRVITFSGPVPEFEREKDRAWNLKNERESLRESSPHEISSSLASPLGPATLGNELGPAMRDL</sequence>
<dbReference type="EMBL" id="NMUH01000430">
    <property type="protein sequence ID" value="MQL79026.1"/>
    <property type="molecule type" value="Genomic_DNA"/>
</dbReference>
<feature type="region of interest" description="Disordered" evidence="1">
    <location>
        <begin position="48"/>
        <end position="86"/>
    </location>
</feature>
<feature type="compositionally biased region" description="Basic and acidic residues" evidence="1">
    <location>
        <begin position="48"/>
        <end position="59"/>
    </location>
</feature>
<protein>
    <submittedName>
        <fullName evidence="2">Uncharacterized protein</fullName>
    </submittedName>
</protein>
<name>A0A843UA10_COLES</name>
<evidence type="ECO:0000313" key="3">
    <source>
        <dbReference type="Proteomes" id="UP000652761"/>
    </source>
</evidence>
<feature type="non-terminal residue" evidence="2">
    <location>
        <position position="1"/>
    </location>
</feature>
<organism evidence="2 3">
    <name type="scientific">Colocasia esculenta</name>
    <name type="common">Wild taro</name>
    <name type="synonym">Arum esculentum</name>
    <dbReference type="NCBI Taxonomy" id="4460"/>
    <lineage>
        <taxon>Eukaryota</taxon>
        <taxon>Viridiplantae</taxon>
        <taxon>Streptophyta</taxon>
        <taxon>Embryophyta</taxon>
        <taxon>Tracheophyta</taxon>
        <taxon>Spermatophyta</taxon>
        <taxon>Magnoliopsida</taxon>
        <taxon>Liliopsida</taxon>
        <taxon>Araceae</taxon>
        <taxon>Aroideae</taxon>
        <taxon>Colocasieae</taxon>
        <taxon>Colocasia</taxon>
    </lineage>
</organism>
<keyword evidence="3" id="KW-1185">Reference proteome</keyword>
<evidence type="ECO:0000256" key="1">
    <source>
        <dbReference type="SAM" id="MobiDB-lite"/>
    </source>
</evidence>
<proteinExistence type="predicted"/>
<dbReference type="AlphaFoldDB" id="A0A843UA10"/>
<evidence type="ECO:0000313" key="2">
    <source>
        <dbReference type="EMBL" id="MQL79026.1"/>
    </source>
</evidence>
<dbReference type="Proteomes" id="UP000652761">
    <property type="component" value="Unassembled WGS sequence"/>
</dbReference>
<accession>A0A843UA10</accession>
<comment type="caution">
    <text evidence="2">The sequence shown here is derived from an EMBL/GenBank/DDBJ whole genome shotgun (WGS) entry which is preliminary data.</text>
</comment>